<comment type="caution">
    <text evidence="2">The sequence shown here is derived from an EMBL/GenBank/DDBJ whole genome shotgun (WGS) entry which is preliminary data.</text>
</comment>
<evidence type="ECO:0000313" key="2">
    <source>
        <dbReference type="EMBL" id="KKL67690.1"/>
    </source>
</evidence>
<reference evidence="2" key="1">
    <citation type="journal article" date="2015" name="Nature">
        <title>Complex archaea that bridge the gap between prokaryotes and eukaryotes.</title>
        <authorList>
            <person name="Spang A."/>
            <person name="Saw J.H."/>
            <person name="Jorgensen S.L."/>
            <person name="Zaremba-Niedzwiedzka K."/>
            <person name="Martijn J."/>
            <person name="Lind A.E."/>
            <person name="van Eijk R."/>
            <person name="Schleper C."/>
            <person name="Guy L."/>
            <person name="Ettema T.J."/>
        </authorList>
    </citation>
    <scope>NUCLEOTIDE SEQUENCE</scope>
</reference>
<dbReference type="EMBL" id="LAZR01026777">
    <property type="protein sequence ID" value="KKL67690.1"/>
    <property type="molecule type" value="Genomic_DNA"/>
</dbReference>
<dbReference type="AlphaFoldDB" id="A0A0F9GDY8"/>
<name>A0A0F9GDY8_9ZZZZ</name>
<sequence length="232" mass="26507">MATDPTIQTTDQTEERWPLPKKGSLVPPESITLEHAEFKAKKKDWKFFRESDELTGGYEAATDTYDGPGSVPNFKETYLMPHIKESDPEMFARRVAAARPPRFVKEGIESIVGVLTEEEPNREEYPPKTKKWTSGVTVTGASFQEWVSTDLWPLVERYGLCYSYARRPTVGGNSLAEQEKAIKEAGLPEVLLHVITPENLPWWSVDDLGQFEIIRYTEEKTQPYYGWLRCQG</sequence>
<proteinExistence type="predicted"/>
<feature type="compositionally biased region" description="Polar residues" evidence="1">
    <location>
        <begin position="1"/>
        <end position="11"/>
    </location>
</feature>
<gene>
    <name evidence="2" type="ORF">LCGC14_2132450</name>
</gene>
<protein>
    <submittedName>
        <fullName evidence="2">Uncharacterized protein</fullName>
    </submittedName>
</protein>
<accession>A0A0F9GDY8</accession>
<evidence type="ECO:0000256" key="1">
    <source>
        <dbReference type="SAM" id="MobiDB-lite"/>
    </source>
</evidence>
<organism evidence="2">
    <name type="scientific">marine sediment metagenome</name>
    <dbReference type="NCBI Taxonomy" id="412755"/>
    <lineage>
        <taxon>unclassified sequences</taxon>
        <taxon>metagenomes</taxon>
        <taxon>ecological metagenomes</taxon>
    </lineage>
</organism>
<feature type="region of interest" description="Disordered" evidence="1">
    <location>
        <begin position="1"/>
        <end position="26"/>
    </location>
</feature>